<dbReference type="InterPro" id="IPR001567">
    <property type="entry name" value="Pept_M3A_M3B_dom"/>
</dbReference>
<dbReference type="Proteomes" id="UP000029409">
    <property type="component" value="Chromosome"/>
</dbReference>
<dbReference type="GO" id="GO:0006508">
    <property type="term" value="P:proteolysis"/>
    <property type="evidence" value="ECO:0007669"/>
    <property type="project" value="UniProtKB-KW"/>
</dbReference>
<dbReference type="GO" id="GO:0046872">
    <property type="term" value="F:metal ion binding"/>
    <property type="evidence" value="ECO:0007669"/>
    <property type="project" value="UniProtKB-UniRule"/>
</dbReference>
<evidence type="ECO:0000313" key="9">
    <source>
        <dbReference type="EMBL" id="AIQ12382.1"/>
    </source>
</evidence>
<evidence type="ECO:0000256" key="3">
    <source>
        <dbReference type="ARBA" id="ARBA00022801"/>
    </source>
</evidence>
<evidence type="ECO:0000259" key="8">
    <source>
        <dbReference type="Pfam" id="PF08439"/>
    </source>
</evidence>
<reference evidence="9 10" key="1">
    <citation type="submission" date="2014-08" db="EMBL/GenBank/DDBJ databases">
        <title>Comparative genomics of the Paenibacillus odorifer group.</title>
        <authorList>
            <person name="den Bakker H.C."/>
            <person name="Tsai Y.-C."/>
            <person name="Martin N."/>
            <person name="Korlach J."/>
            <person name="Wiedmann M."/>
        </authorList>
    </citation>
    <scope>NUCLEOTIDE SEQUENCE [LARGE SCALE GENOMIC DNA]</scope>
    <source>
        <strain evidence="9 10">DSM 1735</strain>
    </source>
</reference>
<organism evidence="9 10">
    <name type="scientific">Paenibacillus durus</name>
    <name type="common">Paenibacillus azotofixans</name>
    <dbReference type="NCBI Taxonomy" id="44251"/>
    <lineage>
        <taxon>Bacteria</taxon>
        <taxon>Bacillati</taxon>
        <taxon>Bacillota</taxon>
        <taxon>Bacilli</taxon>
        <taxon>Bacillales</taxon>
        <taxon>Paenibacillaceae</taxon>
        <taxon>Paenibacillus</taxon>
    </lineage>
</organism>
<evidence type="ECO:0000256" key="2">
    <source>
        <dbReference type="ARBA" id="ARBA00022723"/>
    </source>
</evidence>
<dbReference type="PANTHER" id="PTHR11804">
    <property type="entry name" value="PROTEASE M3 THIMET OLIGOPEPTIDASE-RELATED"/>
    <property type="match status" value="1"/>
</dbReference>
<dbReference type="CDD" id="cd09608">
    <property type="entry name" value="M3B_PepF"/>
    <property type="match status" value="1"/>
</dbReference>
<dbReference type="eggNOG" id="COG1164">
    <property type="taxonomic scope" value="Bacteria"/>
</dbReference>
<keyword evidence="2 6" id="KW-0479">Metal-binding</keyword>
<dbReference type="GO" id="GO:0004222">
    <property type="term" value="F:metalloendopeptidase activity"/>
    <property type="evidence" value="ECO:0007669"/>
    <property type="project" value="UniProtKB-UniRule"/>
</dbReference>
<evidence type="ECO:0000256" key="4">
    <source>
        <dbReference type="ARBA" id="ARBA00022833"/>
    </source>
</evidence>
<keyword evidence="5 6" id="KW-0482">Metalloprotease</keyword>
<dbReference type="KEGG" id="pdu:PDUR_11005"/>
<sequence>MEQLLKRSEVPTENRWKLEDMFGSQQEWDKTYDDVKKLIEEASKFQGKLSTASALKECFELDDELSLKTERLYVYAHMRQDEDTASPVYQALSQKAKKLSVDAGEALSYITPEILALPVEKLDEFIADPALSDYTFTLTEMKRQKAHVLSKQEEALLAQVGTLSQAPQNIFGMLNNADLKFPKIKDESGKEVELTHGSYIKFLESPNREVRKNAFTAVYDTYAKQKNTIAATLSANVNKNVFYSRVRKYPSVLEMSLFGDNISKEVYTNLIDTIHESLPLMHRYMKLRQKLLSVDELHMYDLFAPLVDEYKMDIPFEEAKKITKEGLQPLGEDYLKTLQEGYDNGWIDIYENENKRTGAYSWGAYGTHPYVLLNHNDNLNSMFTLAHEMGHALHSYYSDNALKYRDAQYTIFLAEVASTTNEALLMHYLLEKSTDKKEKMYLLTYYADQFRTTVFRQTMFAEFEKIVHERAEKGESLTPQDLSAIYYDLNLKYYGKDMVVDKDIEMEWARIPHFYNSFYVYKYATGFSAATSFSKQILEEGKPAVDRYLGFLKSGGSDYSINILKKAGVDMSSPQPIREAMSVFEDVIEQMEQLTK</sequence>
<comment type="similarity">
    <text evidence="6">Belongs to the peptidase M3B family.</text>
</comment>
<dbReference type="InterPro" id="IPR004438">
    <property type="entry name" value="Peptidase_M3B"/>
</dbReference>
<feature type="domain" description="Peptidase M3A/M3B catalytic" evidence="7">
    <location>
        <begin position="203"/>
        <end position="582"/>
    </location>
</feature>
<dbReference type="GO" id="GO:0006518">
    <property type="term" value="P:peptide metabolic process"/>
    <property type="evidence" value="ECO:0007669"/>
    <property type="project" value="TreeGrafter"/>
</dbReference>
<evidence type="ECO:0000313" key="10">
    <source>
        <dbReference type="Proteomes" id="UP000029409"/>
    </source>
</evidence>
<keyword evidence="1 6" id="KW-0645">Protease</keyword>
<dbReference type="InterPro" id="IPR042088">
    <property type="entry name" value="OligoPept_F_C"/>
</dbReference>
<dbReference type="RefSeq" id="WP_042209252.1">
    <property type="nucleotide sequence ID" value="NZ_CP009288.1"/>
</dbReference>
<feature type="domain" description="Oligopeptidase F N-terminal" evidence="8">
    <location>
        <begin position="113"/>
        <end position="181"/>
    </location>
</feature>
<dbReference type="EC" id="3.4.24.-" evidence="6"/>
<evidence type="ECO:0000256" key="5">
    <source>
        <dbReference type="ARBA" id="ARBA00023049"/>
    </source>
</evidence>
<evidence type="ECO:0000256" key="6">
    <source>
        <dbReference type="RuleBase" id="RU368091"/>
    </source>
</evidence>
<dbReference type="InterPro" id="IPR013647">
    <property type="entry name" value="OligopepF_N_dom"/>
</dbReference>
<dbReference type="NCBIfam" id="TIGR00181">
    <property type="entry name" value="pepF"/>
    <property type="match status" value="1"/>
</dbReference>
<name>A0A089HMT9_PAEDU</name>
<dbReference type="AlphaFoldDB" id="A0A089HMT9"/>
<comment type="cofactor">
    <cofactor evidence="6">
        <name>Zn(2+)</name>
        <dbReference type="ChEBI" id="CHEBI:29105"/>
    </cofactor>
    <text evidence="6">Binds 1 zinc ion.</text>
</comment>
<dbReference type="InterPro" id="IPR045090">
    <property type="entry name" value="Pept_M3A_M3B"/>
</dbReference>
<dbReference type="PANTHER" id="PTHR11804:SF84">
    <property type="entry name" value="SACCHAROLYSIN"/>
    <property type="match status" value="1"/>
</dbReference>
<keyword evidence="4 6" id="KW-0862">Zinc</keyword>
<proteinExistence type="inferred from homology"/>
<dbReference type="SUPFAM" id="SSF55486">
    <property type="entry name" value="Metalloproteases ('zincins'), catalytic domain"/>
    <property type="match status" value="1"/>
</dbReference>
<dbReference type="EMBL" id="CP009288">
    <property type="protein sequence ID" value="AIQ12382.1"/>
    <property type="molecule type" value="Genomic_DNA"/>
</dbReference>
<dbReference type="Gene3D" id="1.10.1370.20">
    <property type="entry name" value="Oligoendopeptidase f, C-terminal domain"/>
    <property type="match status" value="1"/>
</dbReference>
<dbReference type="OrthoDB" id="9766487at2"/>
<keyword evidence="10" id="KW-1185">Reference proteome</keyword>
<dbReference type="Gene3D" id="1.10.287.830">
    <property type="entry name" value="putative peptidase helix hairpin domain like"/>
    <property type="match status" value="1"/>
</dbReference>
<dbReference type="Pfam" id="PF08439">
    <property type="entry name" value="Peptidase_M3_N"/>
    <property type="match status" value="1"/>
</dbReference>
<evidence type="ECO:0000259" key="7">
    <source>
        <dbReference type="Pfam" id="PF01432"/>
    </source>
</evidence>
<dbReference type="Pfam" id="PF01432">
    <property type="entry name" value="Peptidase_M3"/>
    <property type="match status" value="1"/>
</dbReference>
<comment type="function">
    <text evidence="6">Has oligopeptidase activity and degrades a variety of small bioactive peptides.</text>
</comment>
<keyword evidence="3 6" id="KW-0378">Hydrolase</keyword>
<dbReference type="Gene3D" id="1.20.140.70">
    <property type="entry name" value="Oligopeptidase f, N-terminal domain"/>
    <property type="match status" value="1"/>
</dbReference>
<protein>
    <recommendedName>
        <fullName evidence="6">Oligopeptidase F</fullName>
        <ecNumber evidence="6">3.4.24.-</ecNumber>
    </recommendedName>
</protein>
<accession>A0A089HMT9</accession>
<gene>
    <name evidence="9" type="ORF">PDUR_11005</name>
</gene>
<evidence type="ECO:0000256" key="1">
    <source>
        <dbReference type="ARBA" id="ARBA00022670"/>
    </source>
</evidence>
<dbReference type="STRING" id="44251.PDUR_11005"/>